<reference evidence="1" key="1">
    <citation type="submission" date="2023-11" db="EMBL/GenBank/DDBJ databases">
        <authorList>
            <person name="Poullet M."/>
        </authorList>
    </citation>
    <scope>NUCLEOTIDE SEQUENCE</scope>
    <source>
        <strain evidence="1">E1834</strain>
    </source>
</reference>
<evidence type="ECO:0000313" key="1">
    <source>
        <dbReference type="EMBL" id="CAK5090130.1"/>
    </source>
</evidence>
<dbReference type="Proteomes" id="UP001497535">
    <property type="component" value="Unassembled WGS sequence"/>
</dbReference>
<accession>A0ACB1AJE6</accession>
<proteinExistence type="predicted"/>
<comment type="caution">
    <text evidence="1">The sequence shown here is derived from an EMBL/GenBank/DDBJ whole genome shotgun (WGS) entry which is preliminary data.</text>
</comment>
<evidence type="ECO:0000313" key="2">
    <source>
        <dbReference type="Proteomes" id="UP001497535"/>
    </source>
</evidence>
<keyword evidence="2" id="KW-1185">Reference proteome</keyword>
<protein>
    <submittedName>
        <fullName evidence="1">Uncharacterized protein</fullName>
    </submittedName>
</protein>
<name>A0ACB1AJE6_MELEN</name>
<sequence length="310" mass="36121">MSNSSETDHHSVWNDTGYCDCSAMFYEVLEIEWTTHSMGIAGRVAWNIIRIALIPVTLGGSAAITKSYTHEAIWLLVHCRKCGCDMNLTCELSKTRKMMRWGYYGYYITRREYKKLEPRLNYNTVKKIYDGMWEKYNVINRNCFQWADNFYDSICDEECYNGWKNTRFCDCSANFYEIFEIEWKTYSIGHRPNSDPVLRSILAMSTGGLLPFVTAAAGGRNYTQEAVLLCAYCRNCKCDMDITCELTKSGKKMLWGYHEYFTTCKNSKEFKPRLSYNTIKDVFDGMWQSHDGNKGCEWAKDFYGKIIDKS</sequence>
<organism evidence="1 2">
    <name type="scientific">Meloidogyne enterolobii</name>
    <name type="common">Root-knot nematode worm</name>
    <name type="synonym">Meloidogyne mayaguensis</name>
    <dbReference type="NCBI Taxonomy" id="390850"/>
    <lineage>
        <taxon>Eukaryota</taxon>
        <taxon>Metazoa</taxon>
        <taxon>Ecdysozoa</taxon>
        <taxon>Nematoda</taxon>
        <taxon>Chromadorea</taxon>
        <taxon>Rhabditida</taxon>
        <taxon>Tylenchina</taxon>
        <taxon>Tylenchomorpha</taxon>
        <taxon>Tylenchoidea</taxon>
        <taxon>Meloidogynidae</taxon>
        <taxon>Meloidogyninae</taxon>
        <taxon>Meloidogyne</taxon>
    </lineage>
</organism>
<dbReference type="EMBL" id="CAVMJV010000080">
    <property type="protein sequence ID" value="CAK5090130.1"/>
    <property type="molecule type" value="Genomic_DNA"/>
</dbReference>
<gene>
    <name evidence="1" type="ORF">MENTE1834_LOCUS37900</name>
</gene>